<reference evidence="3" key="3">
    <citation type="journal article" date="2017" name="Plant Physiol. Biochem.">
        <title>Differential oxidative and antioxidative response of duckweed Lemna minor toward plant growth promoting/inhibiting bacteria.</title>
        <authorList>
            <person name="Ishizawa H."/>
            <person name="Kuroda M."/>
            <person name="Morikawa M."/>
            <person name="Ike M."/>
        </authorList>
    </citation>
    <scope>NUCLEOTIDE SEQUENCE [LARGE SCALE GENOMIC DNA]</scope>
    <source>
        <strain evidence="3">H3</strain>
    </source>
</reference>
<dbReference type="RefSeq" id="WP_089086253.1">
    <property type="nucleotide sequence ID" value="NZ_AP018823.1"/>
</dbReference>
<sequence length="249" mass="27030">MKMFRPALCVLLGLMLAGCSNTPAKKPVKSEDFSSAELGQSAANRIANLAMRDNLASLQTLLDKLYRRNPSQWQKAGFSSRDAAIAHVMTAIRHRQALPALGQVRSTAALSTAFDPQFSGDRAGTLVYGLGSMLVDVYGGRTELYLVHGLNAQQLANAAYNVEVASWLLGRRQNADGSPMLLANEITPQQRNLSFEREMSKIIARLELLAEFSDEKLRRSAIDFGQSLLAAPLLQFIPVQAATSAAPTP</sequence>
<organism evidence="2 3">
    <name type="scientific">Aquitalea magnusonii</name>
    <dbReference type="NCBI Taxonomy" id="332411"/>
    <lineage>
        <taxon>Bacteria</taxon>
        <taxon>Pseudomonadati</taxon>
        <taxon>Pseudomonadota</taxon>
        <taxon>Betaproteobacteria</taxon>
        <taxon>Neisseriales</taxon>
        <taxon>Chromobacteriaceae</taxon>
        <taxon>Aquitalea</taxon>
    </lineage>
</organism>
<keyword evidence="1" id="KW-0732">Signal</keyword>
<dbReference type="STRING" id="332411.VI06_01895"/>
<dbReference type="Proteomes" id="UP000198290">
    <property type="component" value="Chromosome"/>
</dbReference>
<dbReference type="EMBL" id="AP018823">
    <property type="protein sequence ID" value="BBF85872.1"/>
    <property type="molecule type" value="Genomic_DNA"/>
</dbReference>
<evidence type="ECO:0000313" key="3">
    <source>
        <dbReference type="Proteomes" id="UP000198290"/>
    </source>
</evidence>
<accession>A0A3G9GID2</accession>
<reference evidence="2 3" key="2">
    <citation type="journal article" date="2017" name="Genome Announc.">
        <title>Draft genome sequence of Aquitalea magnusonii strain H3, a plant growth-promoting bacterium of duckweed Lemna minor.</title>
        <authorList>
            <person name="Ishizawa H."/>
            <person name="Kuroda M."/>
            <person name="Ike M."/>
        </authorList>
    </citation>
    <scope>NUCLEOTIDE SEQUENCE [LARGE SCALE GENOMIC DNA]</scope>
    <source>
        <strain evidence="2 3">H3</strain>
    </source>
</reference>
<dbReference type="PROSITE" id="PS51257">
    <property type="entry name" value="PROKAR_LIPOPROTEIN"/>
    <property type="match status" value="1"/>
</dbReference>
<dbReference type="AlphaFoldDB" id="A0A3G9GID2"/>
<proteinExistence type="predicted"/>
<dbReference type="KEGG" id="amah:DLM_2257"/>
<feature type="signal peptide" evidence="1">
    <location>
        <begin position="1"/>
        <end position="24"/>
    </location>
</feature>
<keyword evidence="2" id="KW-0449">Lipoprotein</keyword>
<gene>
    <name evidence="2" type="ORF">DLM_2257</name>
</gene>
<dbReference type="OrthoDB" id="5866325at2"/>
<reference evidence="3" key="1">
    <citation type="journal article" date="2017" name="Biotechnol. Biofuels">
        <title>Evaluation of environmental bacterial communities as a factor affecting the growth of duckweed Lemna minor.</title>
        <authorList>
            <person name="Ishizawa H."/>
            <person name="Kuroda M."/>
            <person name="Morikawa M."/>
            <person name="Ike M."/>
        </authorList>
    </citation>
    <scope>NUCLEOTIDE SEQUENCE [LARGE SCALE GENOMIC DNA]</scope>
    <source>
        <strain evidence="3">H3</strain>
    </source>
</reference>
<keyword evidence="3" id="KW-1185">Reference proteome</keyword>
<name>A0A3G9GID2_9NEIS</name>
<evidence type="ECO:0000313" key="2">
    <source>
        <dbReference type="EMBL" id="BBF85872.1"/>
    </source>
</evidence>
<feature type="chain" id="PRO_5017927302" evidence="1">
    <location>
        <begin position="25"/>
        <end position="249"/>
    </location>
</feature>
<evidence type="ECO:0000256" key="1">
    <source>
        <dbReference type="SAM" id="SignalP"/>
    </source>
</evidence>
<protein>
    <submittedName>
        <fullName evidence="2">Putative lipoprotein</fullName>
    </submittedName>
</protein>